<organism evidence="2 3">
    <name type="scientific">Leptospirillum ferrodiazotrophum</name>
    <dbReference type="NCBI Taxonomy" id="412449"/>
    <lineage>
        <taxon>Bacteria</taxon>
        <taxon>Pseudomonadati</taxon>
        <taxon>Nitrospirota</taxon>
        <taxon>Nitrospiria</taxon>
        <taxon>Nitrospirales</taxon>
        <taxon>Nitrospiraceae</taxon>
        <taxon>Leptospirillum</taxon>
    </lineage>
</organism>
<keyword evidence="3" id="KW-1185">Reference proteome</keyword>
<dbReference type="EMBL" id="GG693880">
    <property type="protein sequence ID" value="EES52065.1"/>
    <property type="molecule type" value="Genomic_DNA"/>
</dbReference>
<sequence>MDMSQNLGKTAARKPIFNMQFCGLFPYVMALFFLLGIMRVAGAETSPHFKPGEWKIEAVMTLKSSSPGIPGMPSRESSFLECLSAHNLVPDQKARMPKGCVLSRHLQGNTLAMTIRCGSSVTRGSYTYSGTTFKGQSVTTMRGNLPMSMETRFSGQYVGPCRKSGQ</sequence>
<evidence type="ECO:0008006" key="4">
    <source>
        <dbReference type="Google" id="ProtNLM"/>
    </source>
</evidence>
<gene>
    <name evidence="2" type="ORF">UBAL3_94530031</name>
</gene>
<dbReference type="AlphaFoldDB" id="C6HZ54"/>
<keyword evidence="1" id="KW-1133">Transmembrane helix</keyword>
<feature type="transmembrane region" description="Helical" evidence="1">
    <location>
        <begin position="21"/>
        <end position="41"/>
    </location>
</feature>
<protein>
    <recommendedName>
        <fullName evidence="4">DUF3617 family protein</fullName>
    </recommendedName>
</protein>
<dbReference type="Proteomes" id="UP000009374">
    <property type="component" value="Unassembled WGS sequence"/>
</dbReference>
<evidence type="ECO:0000313" key="3">
    <source>
        <dbReference type="Proteomes" id="UP000009374"/>
    </source>
</evidence>
<keyword evidence="1" id="KW-0812">Transmembrane</keyword>
<name>C6HZ54_9BACT</name>
<dbReference type="InterPro" id="IPR022061">
    <property type="entry name" value="DUF3617"/>
</dbReference>
<evidence type="ECO:0000256" key="1">
    <source>
        <dbReference type="SAM" id="Phobius"/>
    </source>
</evidence>
<evidence type="ECO:0000313" key="2">
    <source>
        <dbReference type="EMBL" id="EES52065.1"/>
    </source>
</evidence>
<keyword evidence="1" id="KW-0472">Membrane</keyword>
<reference evidence="2 3" key="1">
    <citation type="journal article" date="2009" name="Appl. Environ. Microbiol.">
        <title>Community genomic and proteomic analyses of chemoautotrophic iron-oxidizing "Leptospirillum rubarum" (Group II) and "Leptospirillum ferrodiazotrophum" (Group III) bacteria in acid mine drainage biofilms.</title>
        <authorList>
            <person name="Goltsman D.S."/>
            <person name="Denef V.J."/>
            <person name="Singer S.W."/>
            <person name="VerBerkmoes N.C."/>
            <person name="Lefsrud M."/>
            <person name="Mueller R.S."/>
            <person name="Dick G.J."/>
            <person name="Sun C.L."/>
            <person name="Wheeler K.E."/>
            <person name="Zemla A."/>
            <person name="Baker B.J."/>
            <person name="Hauser L."/>
            <person name="Land M."/>
            <person name="Shah M.B."/>
            <person name="Thelen M.P."/>
            <person name="Hettich R.L."/>
            <person name="Banfield J.F."/>
        </authorList>
    </citation>
    <scope>NUCLEOTIDE SEQUENCE [LARGE SCALE GENOMIC DNA]</scope>
</reference>
<proteinExistence type="predicted"/>
<accession>C6HZ54</accession>
<dbReference type="Pfam" id="PF12276">
    <property type="entry name" value="DUF3617"/>
    <property type="match status" value="1"/>
</dbReference>